<name>A0A4U5PJB1_STECR</name>
<accession>A0A4U5PJB1</accession>
<organism evidence="1 2">
    <name type="scientific">Steinernema carpocapsae</name>
    <name type="common">Entomopathogenic nematode</name>
    <dbReference type="NCBI Taxonomy" id="34508"/>
    <lineage>
        <taxon>Eukaryota</taxon>
        <taxon>Metazoa</taxon>
        <taxon>Ecdysozoa</taxon>
        <taxon>Nematoda</taxon>
        <taxon>Chromadorea</taxon>
        <taxon>Rhabditida</taxon>
        <taxon>Tylenchina</taxon>
        <taxon>Panagrolaimomorpha</taxon>
        <taxon>Strongyloidoidea</taxon>
        <taxon>Steinernematidae</taxon>
        <taxon>Steinernema</taxon>
    </lineage>
</organism>
<protein>
    <submittedName>
        <fullName evidence="1">Uncharacterized protein</fullName>
    </submittedName>
</protein>
<gene>
    <name evidence="1" type="ORF">L596_010320</name>
</gene>
<dbReference type="AlphaFoldDB" id="A0A4U5PJB1"/>
<evidence type="ECO:0000313" key="1">
    <source>
        <dbReference type="EMBL" id="TKR96274.1"/>
    </source>
</evidence>
<keyword evidence="2" id="KW-1185">Reference proteome</keyword>
<evidence type="ECO:0000313" key="2">
    <source>
        <dbReference type="Proteomes" id="UP000298663"/>
    </source>
</evidence>
<proteinExistence type="predicted"/>
<dbReference type="Proteomes" id="UP000298663">
    <property type="component" value="Unassembled WGS sequence"/>
</dbReference>
<comment type="caution">
    <text evidence="1">The sequence shown here is derived from an EMBL/GenBank/DDBJ whole genome shotgun (WGS) entry which is preliminary data.</text>
</comment>
<reference evidence="1 2" key="1">
    <citation type="journal article" date="2015" name="Genome Biol.">
        <title>Comparative genomics of Steinernema reveals deeply conserved gene regulatory networks.</title>
        <authorList>
            <person name="Dillman A.R."/>
            <person name="Macchietto M."/>
            <person name="Porter C.F."/>
            <person name="Rogers A."/>
            <person name="Williams B."/>
            <person name="Antoshechkin I."/>
            <person name="Lee M.M."/>
            <person name="Goodwin Z."/>
            <person name="Lu X."/>
            <person name="Lewis E.E."/>
            <person name="Goodrich-Blair H."/>
            <person name="Stock S.P."/>
            <person name="Adams B.J."/>
            <person name="Sternberg P.W."/>
            <person name="Mortazavi A."/>
        </authorList>
    </citation>
    <scope>NUCLEOTIDE SEQUENCE [LARGE SCALE GENOMIC DNA]</scope>
    <source>
        <strain evidence="1 2">ALL</strain>
    </source>
</reference>
<sequence>MAEEVVAKKSEKKGDEAPVELKDVRKLTIAVLDSSRRLPQIWNVEQVGGIGGLMLRHELQSMGLMETFKINNTSKRDTRRYNKRMGTTGSLEDWMLANCGWLRLALHESKYMDEGGTG</sequence>
<dbReference type="EMBL" id="AZBU02000002">
    <property type="protein sequence ID" value="TKR96274.1"/>
    <property type="molecule type" value="Genomic_DNA"/>
</dbReference>
<reference evidence="1 2" key="2">
    <citation type="journal article" date="2019" name="G3 (Bethesda)">
        <title>Hybrid Assembly of the Genome of the Entomopathogenic Nematode Steinernema carpocapsae Identifies the X-Chromosome.</title>
        <authorList>
            <person name="Serra L."/>
            <person name="Macchietto M."/>
            <person name="Macias-Munoz A."/>
            <person name="McGill C.J."/>
            <person name="Rodriguez I.M."/>
            <person name="Rodriguez B."/>
            <person name="Murad R."/>
            <person name="Mortazavi A."/>
        </authorList>
    </citation>
    <scope>NUCLEOTIDE SEQUENCE [LARGE SCALE GENOMIC DNA]</scope>
    <source>
        <strain evidence="1 2">ALL</strain>
    </source>
</reference>